<reference evidence="2" key="2">
    <citation type="journal article" date="2023" name="IMA Fungus">
        <title>Comparative genomic study of the Penicillium genus elucidates a diverse pangenome and 15 lateral gene transfer events.</title>
        <authorList>
            <person name="Petersen C."/>
            <person name="Sorensen T."/>
            <person name="Nielsen M.R."/>
            <person name="Sondergaard T.E."/>
            <person name="Sorensen J.L."/>
            <person name="Fitzpatrick D.A."/>
            <person name="Frisvad J.C."/>
            <person name="Nielsen K.L."/>
        </authorList>
    </citation>
    <scope>NUCLEOTIDE SEQUENCE</scope>
    <source>
        <strain evidence="2">IBT 30069</strain>
    </source>
</reference>
<proteinExistence type="predicted"/>
<feature type="region of interest" description="Disordered" evidence="1">
    <location>
        <begin position="1"/>
        <end position="32"/>
    </location>
</feature>
<evidence type="ECO:0000313" key="2">
    <source>
        <dbReference type="EMBL" id="KAJ5100395.1"/>
    </source>
</evidence>
<organism evidence="2 3">
    <name type="scientific">Penicillium angulare</name>
    <dbReference type="NCBI Taxonomy" id="116970"/>
    <lineage>
        <taxon>Eukaryota</taxon>
        <taxon>Fungi</taxon>
        <taxon>Dikarya</taxon>
        <taxon>Ascomycota</taxon>
        <taxon>Pezizomycotina</taxon>
        <taxon>Eurotiomycetes</taxon>
        <taxon>Eurotiomycetidae</taxon>
        <taxon>Eurotiales</taxon>
        <taxon>Aspergillaceae</taxon>
        <taxon>Penicillium</taxon>
    </lineage>
</organism>
<comment type="caution">
    <text evidence="2">The sequence shown here is derived from an EMBL/GenBank/DDBJ whole genome shotgun (WGS) entry which is preliminary data.</text>
</comment>
<dbReference type="Proteomes" id="UP001149165">
    <property type="component" value="Unassembled WGS sequence"/>
</dbReference>
<dbReference type="EMBL" id="JAPQKH010000004">
    <property type="protein sequence ID" value="KAJ5100395.1"/>
    <property type="molecule type" value="Genomic_DNA"/>
</dbReference>
<keyword evidence="3" id="KW-1185">Reference proteome</keyword>
<name>A0A9W9KBN8_9EURO</name>
<sequence>MPSKSEPSRRIGSGTTDDPMIIWVKDPPADENHKSKIEGIARELGQRGKTHIWLRYLFQELCTSSPDAGRDFSLHSGKLADYS</sequence>
<dbReference type="OrthoDB" id="4510787at2759"/>
<gene>
    <name evidence="2" type="ORF">N7456_006447</name>
</gene>
<accession>A0A9W9KBN8</accession>
<evidence type="ECO:0000256" key="1">
    <source>
        <dbReference type="SAM" id="MobiDB-lite"/>
    </source>
</evidence>
<reference evidence="2" key="1">
    <citation type="submission" date="2022-11" db="EMBL/GenBank/DDBJ databases">
        <authorList>
            <person name="Petersen C."/>
        </authorList>
    </citation>
    <scope>NUCLEOTIDE SEQUENCE</scope>
    <source>
        <strain evidence="2">IBT 30069</strain>
    </source>
</reference>
<dbReference type="AlphaFoldDB" id="A0A9W9KBN8"/>
<protein>
    <submittedName>
        <fullName evidence="2">Uncharacterized protein</fullName>
    </submittedName>
</protein>
<evidence type="ECO:0000313" key="3">
    <source>
        <dbReference type="Proteomes" id="UP001149165"/>
    </source>
</evidence>